<accession>A0A433QS29</accession>
<evidence type="ECO:0000256" key="1">
    <source>
        <dbReference type="SAM" id="MobiDB-lite"/>
    </source>
</evidence>
<evidence type="ECO:0000313" key="2">
    <source>
        <dbReference type="EMBL" id="RUS32580.1"/>
    </source>
</evidence>
<sequence length="506" mass="57722">MTFEVYTLKYLEATPYTNWSLLGVMQYLSENISYTSANFLEICDVFLQHMQIRSTSNTFTKSVQRKALKICESLTSTLDRPEVKEFLKTQDLKYAESVGKRLKSVLEGGHTSNNVNDTMNNAELVVLEKDTSDSGKDKNNDDGNDNFSKKDSKIVDDDVDNAKIDKICNKYIECVEGRQTSCRQRSWILSSGTNVGDVLAAPVYWNILDLTGNHFETKCIFSEDDWAEMVASFEQEVKLVKSDISDGVLRFFDELEKASDDRFALTEIDLFLRYQSARLQVVKAQGDDDVVTAIERIFPESINKDGVNLNAKDQDIATIRRAIVTYAENLRFVDLPVSEAAFDNAFTNMLVKRCLDPEELKIDVYDRIDLSVTLRDIICQFFIYNSKAQDDDLHKTFVIGMQSWGWVHEIYAMDCKATNIMRFGRLRQSRLPNTVTTLPCLEEFFVAMSDLMATIKIMREHVNNIALAHSRAHRKRNENQLSEVGGCFGTVPETPVKKVRKNSVEE</sequence>
<comment type="caution">
    <text evidence="2">The sequence shown here is derived from an EMBL/GenBank/DDBJ whole genome shotgun (WGS) entry which is preliminary data.</text>
</comment>
<gene>
    <name evidence="2" type="ORF">BC938DRAFT_475037</name>
</gene>
<dbReference type="Proteomes" id="UP000274822">
    <property type="component" value="Unassembled WGS sequence"/>
</dbReference>
<evidence type="ECO:0000313" key="3">
    <source>
        <dbReference type="Proteomes" id="UP000274822"/>
    </source>
</evidence>
<dbReference type="AlphaFoldDB" id="A0A433QS29"/>
<protein>
    <submittedName>
        <fullName evidence="2">Uncharacterized protein</fullName>
    </submittedName>
</protein>
<feature type="region of interest" description="Disordered" evidence="1">
    <location>
        <begin position="129"/>
        <end position="152"/>
    </location>
</feature>
<reference evidence="2 3" key="1">
    <citation type="journal article" date="2018" name="New Phytol.">
        <title>Phylogenomics of Endogonaceae and evolution of mycorrhizas within Mucoromycota.</title>
        <authorList>
            <person name="Chang Y."/>
            <person name="Desiro A."/>
            <person name="Na H."/>
            <person name="Sandor L."/>
            <person name="Lipzen A."/>
            <person name="Clum A."/>
            <person name="Barry K."/>
            <person name="Grigoriev I.V."/>
            <person name="Martin F.M."/>
            <person name="Stajich J.E."/>
            <person name="Smith M.E."/>
            <person name="Bonito G."/>
            <person name="Spatafora J.W."/>
        </authorList>
    </citation>
    <scope>NUCLEOTIDE SEQUENCE [LARGE SCALE GENOMIC DNA]</scope>
    <source>
        <strain evidence="2 3">AD002</strain>
    </source>
</reference>
<proteinExistence type="predicted"/>
<organism evidence="2 3">
    <name type="scientific">Jimgerdemannia flammicorona</name>
    <dbReference type="NCBI Taxonomy" id="994334"/>
    <lineage>
        <taxon>Eukaryota</taxon>
        <taxon>Fungi</taxon>
        <taxon>Fungi incertae sedis</taxon>
        <taxon>Mucoromycota</taxon>
        <taxon>Mucoromycotina</taxon>
        <taxon>Endogonomycetes</taxon>
        <taxon>Endogonales</taxon>
        <taxon>Endogonaceae</taxon>
        <taxon>Jimgerdemannia</taxon>
    </lineage>
</organism>
<dbReference type="EMBL" id="RBNJ01001959">
    <property type="protein sequence ID" value="RUS32580.1"/>
    <property type="molecule type" value="Genomic_DNA"/>
</dbReference>
<keyword evidence="3" id="KW-1185">Reference proteome</keyword>
<name>A0A433QS29_9FUNG</name>